<reference evidence="2" key="1">
    <citation type="submission" date="2025-08" db="UniProtKB">
        <authorList>
            <consortium name="RefSeq"/>
        </authorList>
    </citation>
    <scope>IDENTIFICATION</scope>
    <source>
        <strain evidence="2">Tuebingen</strain>
        <tissue evidence="2">Fibroblasts and whole tissue</tissue>
    </source>
</reference>
<dbReference type="Proteomes" id="UP000000437">
    <property type="component" value="Chromosome 2"/>
</dbReference>
<organism evidence="1 2">
    <name type="scientific">Danio rerio</name>
    <name type="common">Zebrafish</name>
    <name type="synonym">Brachydanio rerio</name>
    <dbReference type="NCBI Taxonomy" id="7955"/>
    <lineage>
        <taxon>Eukaryota</taxon>
        <taxon>Metazoa</taxon>
        <taxon>Chordata</taxon>
        <taxon>Craniata</taxon>
        <taxon>Vertebrata</taxon>
        <taxon>Euteleostomi</taxon>
        <taxon>Actinopterygii</taxon>
        <taxon>Neopterygii</taxon>
        <taxon>Teleostei</taxon>
        <taxon>Ostariophysi</taxon>
        <taxon>Cypriniformes</taxon>
        <taxon>Danionidae</taxon>
        <taxon>Danioninae</taxon>
        <taxon>Danio</taxon>
    </lineage>
</organism>
<dbReference type="RefSeq" id="XP_073786861.1">
    <property type="nucleotide sequence ID" value="XM_073930760.1"/>
</dbReference>
<protein>
    <submittedName>
        <fullName evidence="2">Uncharacterized protein</fullName>
    </submittedName>
</protein>
<sequence>MKAGHHLVFFMTFLMICSRASRSEGLVFVQTGQSVKLDPIKTLSGLSRFAWIKDPNANIVRFYNDSNAIKYHSLYKERAKFNNQTFTLMLKNMQKNDSGNYTAKASGQKETVVAAYYVSVIDAVDSPVLHEKLIMISVNSCIVDVSCSAHTLQLNNRYYSNNCSQEEVTSSEMQTLTLYCIGNVVVCNYSNPVSWKNSTIKMNHLCTFHHESNNSSKPPEMPPDQLSSFPLYWLLVIAAGVTVLVFVAVSATICIYQKGRKEEEEVVDHTIYAQVKPKNKVKSPLEMLERSGNPQTVYGFEGEHKQTQNTSQTMTTHEAQTTMENPPCTTYSTIGEHQTPAPPTESENTIYSVVTKPQRGKPPIHT</sequence>
<name>A0AC58HXZ1_DANRE</name>
<evidence type="ECO:0000313" key="1">
    <source>
        <dbReference type="Proteomes" id="UP000000437"/>
    </source>
</evidence>
<proteinExistence type="predicted"/>
<accession>A0AC58HXZ1</accession>
<evidence type="ECO:0000313" key="2">
    <source>
        <dbReference type="RefSeq" id="XP_073786861.1"/>
    </source>
</evidence>
<keyword evidence="1" id="KW-1185">Reference proteome</keyword>
<gene>
    <name evidence="2" type="primary">LOC141378913</name>
</gene>